<dbReference type="RefSeq" id="WP_085495975.1">
    <property type="nucleotide sequence ID" value="NZ_FXAZ01000004.1"/>
</dbReference>
<dbReference type="EMBL" id="FXAZ01000004">
    <property type="protein sequence ID" value="SMG52200.1"/>
    <property type="molecule type" value="Genomic_DNA"/>
</dbReference>
<dbReference type="OrthoDB" id="9794377at2"/>
<dbReference type="AlphaFoldDB" id="A0A1X7LET8"/>
<name>A0A1X7LET8_9BACL</name>
<dbReference type="PROSITE" id="PS51257">
    <property type="entry name" value="PROKAR_LIPOPROTEIN"/>
    <property type="match status" value="1"/>
</dbReference>
<evidence type="ECO:0000313" key="1">
    <source>
        <dbReference type="EMBL" id="SMG52200.1"/>
    </source>
</evidence>
<sequence length="215" mass="24612">MKKSVLCIIFIMILVSCRNIGDTSLNTSDNVNQSNFSVSEIGGCKLEGETDSDIKAQVLCLIDKGMYSEVGEVIVSHNKQDDKVFSTLASYAFLYLMEGSNDIFREEWEKVSDKLREVYYDDNELTDASYDKLREDLTEFLDTRTTRQMKKESKEEGFFDPEIGMKAEELLESKSWGKPKDINKTTTEYGVHEQWVYSGGRYVYLEDGVVTSIQE</sequence>
<proteinExistence type="predicted"/>
<accession>A0A1X7LET8</accession>
<dbReference type="Proteomes" id="UP000193834">
    <property type="component" value="Unassembled WGS sequence"/>
</dbReference>
<protein>
    <submittedName>
        <fullName evidence="1">Uncharacterized protein</fullName>
    </submittedName>
</protein>
<organism evidence="1 2">
    <name type="scientific">Paenibacillus aquistagni</name>
    <dbReference type="NCBI Taxonomy" id="1852522"/>
    <lineage>
        <taxon>Bacteria</taxon>
        <taxon>Bacillati</taxon>
        <taxon>Bacillota</taxon>
        <taxon>Bacilli</taxon>
        <taxon>Bacillales</taxon>
        <taxon>Paenibacillaceae</taxon>
        <taxon>Paenibacillus</taxon>
    </lineage>
</organism>
<dbReference type="STRING" id="1852522.SAMN06295960_3362"/>
<evidence type="ECO:0000313" key="2">
    <source>
        <dbReference type="Proteomes" id="UP000193834"/>
    </source>
</evidence>
<gene>
    <name evidence="1" type="ORF">SAMN06295960_3362</name>
</gene>
<reference evidence="1 2" key="1">
    <citation type="submission" date="2017-04" db="EMBL/GenBank/DDBJ databases">
        <authorList>
            <person name="Afonso C.L."/>
            <person name="Miller P.J."/>
            <person name="Scott M.A."/>
            <person name="Spackman E."/>
            <person name="Goraichik I."/>
            <person name="Dimitrov K.M."/>
            <person name="Suarez D.L."/>
            <person name="Swayne D.E."/>
        </authorList>
    </citation>
    <scope>NUCLEOTIDE SEQUENCE [LARGE SCALE GENOMIC DNA]</scope>
    <source>
        <strain evidence="1 2">11</strain>
    </source>
</reference>
<keyword evidence="2" id="KW-1185">Reference proteome</keyword>